<dbReference type="Gene3D" id="2.130.10.10">
    <property type="entry name" value="YVTN repeat-like/Quinoprotein amine dehydrogenase"/>
    <property type="match status" value="1"/>
</dbReference>
<organism evidence="3 4">
    <name type="scientific">Cotonvirus japonicus</name>
    <dbReference type="NCBI Taxonomy" id="2811091"/>
    <lineage>
        <taxon>Viruses</taxon>
        <taxon>Varidnaviria</taxon>
        <taxon>Bamfordvirae</taxon>
        <taxon>Nucleocytoviricota</taxon>
        <taxon>Megaviricetes</taxon>
        <taxon>Imitervirales</taxon>
        <taxon>Mimiviridae</taxon>
        <taxon>Megamimivirinae</taxon>
        <taxon>Cotonvirus</taxon>
        <taxon>Cotonvirus japonicum</taxon>
    </lineage>
</organism>
<protein>
    <submittedName>
        <fullName evidence="3">BTB/POZ domain-containing protein</fullName>
    </submittedName>
</protein>
<dbReference type="GeneID" id="80557880"/>
<accession>A0ABM7NR88</accession>
<dbReference type="RefSeq" id="YP_010841283.1">
    <property type="nucleotide sequence ID" value="NC_079139.1"/>
</dbReference>
<dbReference type="InterPro" id="IPR011333">
    <property type="entry name" value="SKP1/BTB/POZ_sf"/>
</dbReference>
<dbReference type="SUPFAM" id="SSF69322">
    <property type="entry name" value="Tricorn protease domain 2"/>
    <property type="match status" value="1"/>
</dbReference>
<evidence type="ECO:0000259" key="2">
    <source>
        <dbReference type="PROSITE" id="PS50097"/>
    </source>
</evidence>
<dbReference type="InterPro" id="IPR015943">
    <property type="entry name" value="WD40/YVTN_repeat-like_dom_sf"/>
</dbReference>
<comment type="similarity">
    <text evidence="1">Belongs to the mimivirus BTB/WD family.</text>
</comment>
<sequence>MDYFHTQLKDVFNNKNLSDTELILIDSTHQVSIQVHRLILYLSCPFFKKMFVNFQESLNNKIELNVIDCEVVMDIIASFYGVNPNVSNPEWRYKLNHYRCCDYFGIECEIPTNIKIPNEHFEELLDIVEMIGYNESTVKIIANNIPENYDIDKFPKDLLEFINSELYDVDIHMIVPTLGNVNIVKICLNYDVVDIHSIYVSYMNKLWWIKDMNKIITYNNSLKFYDIDSGTIQCVTKIVVDYMDKLLYNTHNKQLILMRPSKLEIYDAVTVKLIKEIIMFKNISQKMYKILNFNCAINSNYIIYIKHKYIEMFLENYSVNLYNTITDEHTILYGSDHEIGDVCLSPDDKYMLFAQLTSSKNTYQILKYNIEESTTILFDFTIENIKYLCYSPNGKYIGIINDETISIICAEKNIIISEIEFDCCKIFFLDDDKIISCGRGHQLNVWNFKGDLLKSFKDIKGTFCMHHISLVPNSNHTIKNRIKNILKQ</sequence>
<proteinExistence type="inferred from homology"/>
<evidence type="ECO:0000313" key="4">
    <source>
        <dbReference type="Proteomes" id="UP001321479"/>
    </source>
</evidence>
<keyword evidence="4" id="KW-1185">Reference proteome</keyword>
<dbReference type="Gene3D" id="3.30.710.10">
    <property type="entry name" value="Potassium Channel Kv1.1, Chain A"/>
    <property type="match status" value="1"/>
</dbReference>
<dbReference type="EMBL" id="AP024483">
    <property type="protein sequence ID" value="BCS82675.1"/>
    <property type="molecule type" value="Genomic_DNA"/>
</dbReference>
<evidence type="ECO:0000256" key="1">
    <source>
        <dbReference type="ARBA" id="ARBA00006497"/>
    </source>
</evidence>
<dbReference type="SUPFAM" id="SSF54695">
    <property type="entry name" value="POZ domain"/>
    <property type="match status" value="1"/>
</dbReference>
<reference evidence="3 4" key="1">
    <citation type="submission" date="2021-02" db="EMBL/GenBank/DDBJ databases">
        <title>Cotonvirus japonicus, which uses Golgi apparatus of host cells for its virion factory, phylogenetically links tailed tupanvirus and icosahedral mimivirus.</title>
        <authorList>
            <person name="Takahashi H."/>
            <person name="Fukaya S."/>
            <person name="Song C."/>
            <person name="Murata K."/>
            <person name="Takemura M."/>
        </authorList>
    </citation>
    <scope>NUCLEOTIDE SEQUENCE [LARGE SCALE GENOMIC DNA]</scope>
</reference>
<dbReference type="PROSITE" id="PS50097">
    <property type="entry name" value="BTB"/>
    <property type="match status" value="1"/>
</dbReference>
<evidence type="ECO:0000313" key="3">
    <source>
        <dbReference type="EMBL" id="BCS82675.1"/>
    </source>
</evidence>
<feature type="domain" description="BTB" evidence="2">
    <location>
        <begin position="18"/>
        <end position="88"/>
    </location>
</feature>
<dbReference type="Pfam" id="PF00651">
    <property type="entry name" value="BTB"/>
    <property type="match status" value="1"/>
</dbReference>
<name>A0ABM7NR88_9VIRU</name>
<dbReference type="Proteomes" id="UP001321479">
    <property type="component" value="Segment"/>
</dbReference>
<dbReference type="InterPro" id="IPR000210">
    <property type="entry name" value="BTB/POZ_dom"/>
</dbReference>
<dbReference type="CDD" id="cd18186">
    <property type="entry name" value="BTB_POZ_ZBTB_KLHL-like"/>
    <property type="match status" value="1"/>
</dbReference>